<dbReference type="FunFam" id="3.30.160.60:FF:001557">
    <property type="entry name" value="Transcription factor E4F1"/>
    <property type="match status" value="1"/>
</dbReference>
<feature type="region of interest" description="Disordered" evidence="11">
    <location>
        <begin position="755"/>
        <end position="869"/>
    </location>
</feature>
<dbReference type="InterPro" id="IPR036236">
    <property type="entry name" value="Znf_C2H2_sf"/>
</dbReference>
<feature type="domain" description="C2H2-type" evidence="12">
    <location>
        <begin position="511"/>
        <end position="538"/>
    </location>
</feature>
<feature type="compositionally biased region" description="Polar residues" evidence="11">
    <location>
        <begin position="13"/>
        <end position="37"/>
    </location>
</feature>
<dbReference type="SMART" id="SM00355">
    <property type="entry name" value="ZnF_C2H2"/>
    <property type="match status" value="8"/>
</dbReference>
<keyword evidence="14" id="KW-1185">Reference proteome</keyword>
<evidence type="ECO:0000256" key="6">
    <source>
        <dbReference type="ARBA" id="ARBA00023015"/>
    </source>
</evidence>
<keyword evidence="8" id="KW-0804">Transcription</keyword>
<feature type="compositionally biased region" description="Basic and acidic residues" evidence="11">
    <location>
        <begin position="1327"/>
        <end position="1346"/>
    </location>
</feature>
<feature type="domain" description="C2H2-type" evidence="12">
    <location>
        <begin position="539"/>
        <end position="567"/>
    </location>
</feature>
<feature type="region of interest" description="Disordered" evidence="11">
    <location>
        <begin position="1275"/>
        <end position="1311"/>
    </location>
</feature>
<feature type="compositionally biased region" description="Basic residues" evidence="11">
    <location>
        <begin position="1138"/>
        <end position="1157"/>
    </location>
</feature>
<dbReference type="PROSITE" id="PS00028">
    <property type="entry name" value="ZINC_FINGER_C2H2_1"/>
    <property type="match status" value="8"/>
</dbReference>
<feature type="compositionally biased region" description="Acidic residues" evidence="11">
    <location>
        <begin position="805"/>
        <end position="819"/>
    </location>
</feature>
<feature type="region of interest" description="Disordered" evidence="11">
    <location>
        <begin position="1031"/>
        <end position="1065"/>
    </location>
</feature>
<evidence type="ECO:0000256" key="5">
    <source>
        <dbReference type="ARBA" id="ARBA00022833"/>
    </source>
</evidence>
<evidence type="ECO:0000313" key="13">
    <source>
        <dbReference type="EnsemblMetazoa" id="AQUA002291-PA"/>
    </source>
</evidence>
<dbReference type="PANTHER" id="PTHR16515:SF49">
    <property type="entry name" value="GASTRULA ZINC FINGER PROTEIN XLCGF49.1-LIKE-RELATED"/>
    <property type="match status" value="1"/>
</dbReference>
<keyword evidence="3" id="KW-0677">Repeat</keyword>
<feature type="domain" description="C2H2-type" evidence="12">
    <location>
        <begin position="703"/>
        <end position="730"/>
    </location>
</feature>
<feature type="region of interest" description="Disordered" evidence="11">
    <location>
        <begin position="431"/>
        <end position="501"/>
    </location>
</feature>
<evidence type="ECO:0000313" key="14">
    <source>
        <dbReference type="Proteomes" id="UP000076407"/>
    </source>
</evidence>
<feature type="compositionally biased region" description="Basic residues" evidence="11">
    <location>
        <begin position="765"/>
        <end position="783"/>
    </location>
</feature>
<dbReference type="GO" id="GO:0008270">
    <property type="term" value="F:zinc ion binding"/>
    <property type="evidence" value="ECO:0007669"/>
    <property type="project" value="UniProtKB-KW"/>
</dbReference>
<keyword evidence="5" id="KW-0862">Zinc</keyword>
<feature type="domain" description="C2H2-type" evidence="12">
    <location>
        <begin position="270"/>
        <end position="297"/>
    </location>
</feature>
<accession>A0A182WXN1</accession>
<feature type="compositionally biased region" description="Acidic residues" evidence="11">
    <location>
        <begin position="657"/>
        <end position="673"/>
    </location>
</feature>
<dbReference type="STRING" id="34691.A0A182WXN1"/>
<dbReference type="InterPro" id="IPR050331">
    <property type="entry name" value="Zinc_finger"/>
</dbReference>
<feature type="region of interest" description="Disordered" evidence="11">
    <location>
        <begin position="645"/>
        <end position="673"/>
    </location>
</feature>
<comment type="subcellular location">
    <subcellularLocation>
        <location evidence="1">Nucleus</location>
    </subcellularLocation>
</comment>
<evidence type="ECO:0000256" key="10">
    <source>
        <dbReference type="PROSITE-ProRule" id="PRU00042"/>
    </source>
</evidence>
<dbReference type="GO" id="GO:0005634">
    <property type="term" value="C:nucleus"/>
    <property type="evidence" value="ECO:0007669"/>
    <property type="project" value="UniProtKB-SubCell"/>
</dbReference>
<feature type="region of interest" description="Disordered" evidence="11">
    <location>
        <begin position="1101"/>
        <end position="1204"/>
    </location>
</feature>
<evidence type="ECO:0000256" key="11">
    <source>
        <dbReference type="SAM" id="MobiDB-lite"/>
    </source>
</evidence>
<feature type="domain" description="C2H2-type" evidence="12">
    <location>
        <begin position="596"/>
        <end position="619"/>
    </location>
</feature>
<evidence type="ECO:0000256" key="7">
    <source>
        <dbReference type="ARBA" id="ARBA00023125"/>
    </source>
</evidence>
<feature type="compositionally biased region" description="Polar residues" evidence="11">
    <location>
        <begin position="825"/>
        <end position="834"/>
    </location>
</feature>
<evidence type="ECO:0000256" key="4">
    <source>
        <dbReference type="ARBA" id="ARBA00022771"/>
    </source>
</evidence>
<dbReference type="VEuPathDB" id="VectorBase:AQUA002291"/>
<feature type="compositionally biased region" description="Basic and acidic residues" evidence="11">
    <location>
        <begin position="835"/>
        <end position="848"/>
    </location>
</feature>
<keyword evidence="2" id="KW-0479">Metal-binding</keyword>
<dbReference type="GO" id="GO:0003677">
    <property type="term" value="F:DNA binding"/>
    <property type="evidence" value="ECO:0007669"/>
    <property type="project" value="UniProtKB-KW"/>
</dbReference>
<dbReference type="Proteomes" id="UP000076407">
    <property type="component" value="Unassembled WGS sequence"/>
</dbReference>
<proteinExistence type="predicted"/>
<feature type="compositionally biased region" description="Low complexity" evidence="11">
    <location>
        <begin position="1283"/>
        <end position="1298"/>
    </location>
</feature>
<feature type="domain" description="C2H2-type" evidence="12">
    <location>
        <begin position="298"/>
        <end position="321"/>
    </location>
</feature>
<dbReference type="PROSITE" id="PS50157">
    <property type="entry name" value="ZINC_FINGER_C2H2_2"/>
    <property type="match status" value="8"/>
</dbReference>
<feature type="compositionally biased region" description="Low complexity" evidence="11">
    <location>
        <begin position="1158"/>
        <end position="1173"/>
    </location>
</feature>
<dbReference type="SUPFAM" id="SSF57667">
    <property type="entry name" value="beta-beta-alpha zinc fingers"/>
    <property type="match status" value="3"/>
</dbReference>
<evidence type="ECO:0000256" key="3">
    <source>
        <dbReference type="ARBA" id="ARBA00022737"/>
    </source>
</evidence>
<dbReference type="Gene3D" id="3.30.160.60">
    <property type="entry name" value="Classic Zinc Finger"/>
    <property type="match status" value="3"/>
</dbReference>
<feature type="compositionally biased region" description="Polar residues" evidence="11">
    <location>
        <begin position="948"/>
        <end position="963"/>
    </location>
</feature>
<reference evidence="13" key="1">
    <citation type="submission" date="2020-05" db="UniProtKB">
        <authorList>
            <consortium name="EnsemblMetazoa"/>
        </authorList>
    </citation>
    <scope>IDENTIFICATION</scope>
    <source>
        <strain evidence="13">SANGQUA</strain>
    </source>
</reference>
<feature type="region of interest" description="Disordered" evidence="11">
    <location>
        <begin position="1"/>
        <end position="37"/>
    </location>
</feature>
<feature type="domain" description="C2H2-type" evidence="12">
    <location>
        <begin position="1378"/>
        <end position="1401"/>
    </location>
</feature>
<dbReference type="InterPro" id="IPR013087">
    <property type="entry name" value="Znf_C2H2_type"/>
</dbReference>
<dbReference type="EnsemblMetazoa" id="AQUA002291-RA">
    <property type="protein sequence ID" value="AQUA002291-PA"/>
    <property type="gene ID" value="AQUA002291"/>
</dbReference>
<keyword evidence="9" id="KW-0539">Nucleus</keyword>
<feature type="region of interest" description="Disordered" evidence="11">
    <location>
        <begin position="936"/>
        <end position="1000"/>
    </location>
</feature>
<feature type="compositionally biased region" description="Basic and acidic residues" evidence="11">
    <location>
        <begin position="480"/>
        <end position="489"/>
    </location>
</feature>
<feature type="compositionally biased region" description="Basic and acidic residues" evidence="11">
    <location>
        <begin position="858"/>
        <end position="869"/>
    </location>
</feature>
<evidence type="ECO:0000256" key="9">
    <source>
        <dbReference type="ARBA" id="ARBA00023242"/>
    </source>
</evidence>
<feature type="region of interest" description="Disordered" evidence="11">
    <location>
        <begin position="1326"/>
        <end position="1346"/>
    </location>
</feature>
<protein>
    <recommendedName>
        <fullName evidence="12">C2H2-type domain-containing protein</fullName>
    </recommendedName>
</protein>
<keyword evidence="7" id="KW-0238">DNA-binding</keyword>
<evidence type="ECO:0000259" key="12">
    <source>
        <dbReference type="PROSITE" id="PS50157"/>
    </source>
</evidence>
<feature type="domain" description="C2H2-type" evidence="12">
    <location>
        <begin position="735"/>
        <end position="763"/>
    </location>
</feature>
<name>A0A182WXN1_ANOQN</name>
<organism evidence="13 14">
    <name type="scientific">Anopheles quadriannulatus</name>
    <name type="common">Mosquito</name>
    <dbReference type="NCBI Taxonomy" id="34691"/>
    <lineage>
        <taxon>Eukaryota</taxon>
        <taxon>Metazoa</taxon>
        <taxon>Ecdysozoa</taxon>
        <taxon>Arthropoda</taxon>
        <taxon>Hexapoda</taxon>
        <taxon>Insecta</taxon>
        <taxon>Pterygota</taxon>
        <taxon>Neoptera</taxon>
        <taxon>Endopterygota</taxon>
        <taxon>Diptera</taxon>
        <taxon>Nematocera</taxon>
        <taxon>Culicoidea</taxon>
        <taxon>Culicidae</taxon>
        <taxon>Anophelinae</taxon>
        <taxon>Anopheles</taxon>
    </lineage>
</organism>
<keyword evidence="4 10" id="KW-0863">Zinc-finger</keyword>
<evidence type="ECO:0000256" key="2">
    <source>
        <dbReference type="ARBA" id="ARBA00022723"/>
    </source>
</evidence>
<keyword evidence="6" id="KW-0805">Transcription regulation</keyword>
<feature type="region of interest" description="Disordered" evidence="11">
    <location>
        <begin position="1216"/>
        <end position="1236"/>
    </location>
</feature>
<dbReference type="Pfam" id="PF00096">
    <property type="entry name" value="zf-C2H2"/>
    <property type="match status" value="2"/>
</dbReference>
<sequence>MNHNNPLPPLWQVATTTGGHQPRMNSSAGSSTSKLTAGSISSVKYVSNARPTMKIINIPNQQQASMTATSDGTLLYGTSIGGAGSYLTVTNDQRQMQPPPQVRRPVTTTTTTTHAALLNESILLQTPDGREYLVDERSIQNIDQIPPENLIYMTASEALSVVDADDVGQLAIVDESQLALHDYVVPAEAAIDQTQHQVQDQPATSAEAQQYAEECEVTEEVITDDWVQPQGEECVQVTVDQLGVSAVVVQEEDDISVPLDQDQYTLSRPYPCDFCSRRFRKKSSLQNHLMAHSNDRPHCCNLCGAQYSHRADLINHLKQHAYSVAEQDELALRSDQEAEYDLPDLGHTSSGGGGHSLKHRLRHSSDDEDMYIQNSMVSYNSQPPMQLISTTHYGASSSSTVGSSSYVHDVPMEQPPYLESVPPVLEQKYTLGKMDPTGPATFSNTTGKRTPRKKQSQSTQDTRTARTKPVFASKVGSRQIKKEPLEHGEGGNAISSPPPTRTVAADWRKPFVCQQCGASFAREKALLSHARTHAGSTRYDCALCNAHFWEQSLLRDHVQRAHPAQEAWVADHEPYGSAHGAIELPVVTTTTTTKQYNCDSCSAVFFQLDHLLNHTHHVHGTFEQHQQSSSNRSVLVKQELLQTSSKVELESDREAEATDQEAIEEDEEEEGEEYDNLEYTIEHYEQQAPPPPQRSNETDQSALTCRDCGESFDSAMDLLDHSEVHGGGAAQYEPLECQLCGEKFPDEANIKQHHLIEHSDTNTAMKRKPPTFPRKYKRRRKLKPHELERLQSGRRKQKSKRQMDNEEEEEEEEEDDDDGSGGSGNQFEDGTTARTTDRTVVERARGDVKPTGSSFVRYHPDGTRKASTREMYLEYDDMGGGSATHAPKASSQGMLDVNGINLLSNVVLLHGQQEEPSHAHNNNHLAESPPRHMFEELPKAKQQQQQQPPGSSRMIYTQKSTTKAAPASSRKTPSARKRPAAKEQRPAAAPPPPVKLEPDEDDPAIAMEALFRGRKRNASLLPEIPPHRISSVGFPLLDDGNTDDPMDEPEQRARRSTASFSASEDDLLSQQLLMEISHKSKYSERFNSDTLNDLEEILRSPVKGAGSPAGTKRVTTVPSTSAAGKKQQQSAAAAKKPTSQRKRTAAPKAKAAAKAKNKPAASSTASGAGSSSSRQPPQKPVEKRATREPPAVLRSQRLTRRQLEREVNFLKEAYDAGEPVHEATPNGSGGSSSAAVVKTEAVDKRSLLDGTATGLTEALDRPDSSERLAAMLLNDGLPDESDSSSSSSSSGEGSRRSSVMSTAARQTHKYGPESYAEELQLMETAEEEHVVKQEDGQGQGEHHYELGDDDVGELYLDDNDTTTSATTPAAAIGDEPLHRCSICCACFDDRAQLILHVPVHI</sequence>
<dbReference type="PANTHER" id="PTHR16515">
    <property type="entry name" value="PR DOMAIN ZINC FINGER PROTEIN"/>
    <property type="match status" value="1"/>
</dbReference>
<feature type="compositionally biased region" description="Basic and acidic residues" evidence="11">
    <location>
        <begin position="647"/>
        <end position="656"/>
    </location>
</feature>
<feature type="compositionally biased region" description="Low complexity" evidence="11">
    <location>
        <begin position="1119"/>
        <end position="1137"/>
    </location>
</feature>
<evidence type="ECO:0000256" key="8">
    <source>
        <dbReference type="ARBA" id="ARBA00023163"/>
    </source>
</evidence>
<evidence type="ECO:0000256" key="1">
    <source>
        <dbReference type="ARBA" id="ARBA00004123"/>
    </source>
</evidence>
<dbReference type="GO" id="GO:0045944">
    <property type="term" value="P:positive regulation of transcription by RNA polymerase II"/>
    <property type="evidence" value="ECO:0007669"/>
    <property type="project" value="UniProtKB-ARBA"/>
</dbReference>
<dbReference type="FunFam" id="3.30.160.60:FF:000145">
    <property type="entry name" value="Zinc finger protein 574"/>
    <property type="match status" value="1"/>
</dbReference>